<accession>A0A168FDH3</accession>
<dbReference type="AlphaFoldDB" id="A0A168FDH3"/>
<dbReference type="EMBL" id="AZHA01000094">
    <property type="protein sequence ID" value="KZZ99756.1"/>
    <property type="molecule type" value="Genomic_DNA"/>
</dbReference>
<evidence type="ECO:0000313" key="2">
    <source>
        <dbReference type="Proteomes" id="UP000076863"/>
    </source>
</evidence>
<protein>
    <submittedName>
        <fullName evidence="1">Uncharacterized protein</fullName>
    </submittedName>
</protein>
<comment type="caution">
    <text evidence="1">The sequence shown here is derived from an EMBL/GenBank/DDBJ whole genome shotgun (WGS) entry which is preliminary data.</text>
</comment>
<dbReference type="Proteomes" id="UP000076863">
    <property type="component" value="Unassembled WGS sequence"/>
</dbReference>
<name>A0A168FDH3_9HYPO</name>
<sequence length="129" mass="15232">MDHLMKAPCEACAMYLLVQRATRNCPCSRSGSTTYNGNYKMYQIWHLTANLEHMQAVWMMSNTRHGAGKNKAEVKDQIKRIKLLILNMRRKLLPLFPDPRCPYLVAYDEERDEFRFWHKPARTITRGQN</sequence>
<evidence type="ECO:0000313" key="1">
    <source>
        <dbReference type="EMBL" id="KZZ99756.1"/>
    </source>
</evidence>
<organism evidence="1 2">
    <name type="scientific">Beauveria brongniartii RCEF 3172</name>
    <dbReference type="NCBI Taxonomy" id="1081107"/>
    <lineage>
        <taxon>Eukaryota</taxon>
        <taxon>Fungi</taxon>
        <taxon>Dikarya</taxon>
        <taxon>Ascomycota</taxon>
        <taxon>Pezizomycotina</taxon>
        <taxon>Sordariomycetes</taxon>
        <taxon>Hypocreomycetidae</taxon>
        <taxon>Hypocreales</taxon>
        <taxon>Cordycipitaceae</taxon>
        <taxon>Beauveria</taxon>
        <taxon>Beauveria brongniartii</taxon>
    </lineage>
</organism>
<keyword evidence="2" id="KW-1185">Reference proteome</keyword>
<reference evidence="1 2" key="1">
    <citation type="journal article" date="2016" name="Genome Biol. Evol.">
        <title>Divergent and convergent evolution of fungal pathogenicity.</title>
        <authorList>
            <person name="Shang Y."/>
            <person name="Xiao G."/>
            <person name="Zheng P."/>
            <person name="Cen K."/>
            <person name="Zhan S."/>
            <person name="Wang C."/>
        </authorList>
    </citation>
    <scope>NUCLEOTIDE SEQUENCE [LARGE SCALE GENOMIC DNA]</scope>
    <source>
        <strain evidence="1 2">RCEF 3172</strain>
    </source>
</reference>
<gene>
    <name evidence="1" type="ORF">BBO_09479</name>
</gene>
<proteinExistence type="predicted"/>